<reference evidence="4 5" key="1">
    <citation type="journal article" date="2020" name="Biotechnol. Biofuels">
        <title>New insights from the biogas microbiome by comprehensive genome-resolved metagenomics of nearly 1600 species originating from multiple anaerobic digesters.</title>
        <authorList>
            <person name="Campanaro S."/>
            <person name="Treu L."/>
            <person name="Rodriguez-R L.M."/>
            <person name="Kovalovszki A."/>
            <person name="Ziels R.M."/>
            <person name="Maus I."/>
            <person name="Zhu X."/>
            <person name="Kougias P.G."/>
            <person name="Basile A."/>
            <person name="Luo G."/>
            <person name="Schluter A."/>
            <person name="Konstantinidis K.T."/>
            <person name="Angelidaki I."/>
        </authorList>
    </citation>
    <scope>NUCLEOTIDE SEQUENCE [LARGE SCALE GENOMIC DNA]</scope>
    <source>
        <strain evidence="4">AS27yjCOA_65</strain>
    </source>
</reference>
<proteinExistence type="inferred from homology"/>
<dbReference type="InterPro" id="IPR036291">
    <property type="entry name" value="NAD(P)-bd_dom_sf"/>
</dbReference>
<dbReference type="AlphaFoldDB" id="A0A7X9IL40"/>
<evidence type="ECO:0000256" key="2">
    <source>
        <dbReference type="RuleBase" id="RU364082"/>
    </source>
</evidence>
<dbReference type="CDD" id="cd05254">
    <property type="entry name" value="dTDP_HR_like_SDR_e"/>
    <property type="match status" value="1"/>
</dbReference>
<comment type="caution">
    <text evidence="4">The sequence shown here is derived from an EMBL/GenBank/DDBJ whole genome shotgun (WGS) entry which is preliminary data.</text>
</comment>
<feature type="domain" description="RmlD-like substrate binding" evidence="3">
    <location>
        <begin position="1"/>
        <end position="286"/>
    </location>
</feature>
<gene>
    <name evidence="4" type="primary">rfbD</name>
    <name evidence="4" type="ORF">GYA55_05435</name>
</gene>
<dbReference type="SUPFAM" id="SSF51735">
    <property type="entry name" value="NAD(P)-binding Rossmann-fold domains"/>
    <property type="match status" value="1"/>
</dbReference>
<dbReference type="PANTHER" id="PTHR10491">
    <property type="entry name" value="DTDP-4-DEHYDRORHAMNOSE REDUCTASE"/>
    <property type="match status" value="1"/>
</dbReference>
<dbReference type="InterPro" id="IPR029903">
    <property type="entry name" value="RmlD-like-bd"/>
</dbReference>
<evidence type="ECO:0000313" key="5">
    <source>
        <dbReference type="Proteomes" id="UP000524246"/>
    </source>
</evidence>
<dbReference type="Gene3D" id="3.90.25.10">
    <property type="entry name" value="UDP-galactose 4-epimerase, domain 1"/>
    <property type="match status" value="1"/>
</dbReference>
<comment type="similarity">
    <text evidence="1 2">Belongs to the dTDP-4-dehydrorhamnose reductase family.</text>
</comment>
<keyword evidence="2" id="KW-0521">NADP</keyword>
<organism evidence="4 5">
    <name type="scientific">SAR324 cluster bacterium</name>
    <dbReference type="NCBI Taxonomy" id="2024889"/>
    <lineage>
        <taxon>Bacteria</taxon>
        <taxon>Deltaproteobacteria</taxon>
        <taxon>SAR324 cluster</taxon>
    </lineage>
</organism>
<sequence length="292" mass="32181">MKILLFGGAGQLGLEIQKRKALKNANIIAPLEQELDITNLQKVASLVSQVNPEVIINAAAYTAVDNAEDDTERAYCVNRDGVAVLAEAAKKAKAKFIHISTDYVFDGSAEAPIKEEDPVNPLGIYGKSKLEGEKRLQEIYPDNSLIVRTSSLHGQFGGNFVHTMIKLFEEREEIEVVNDQWMSPTWAGWLAEILLDLCEINTTAGVLHASCAGGLSWYEFALAIQELTGGQLRTSIKTTIKPVSADIYKRPAPRPRYSVFDCSRLGKVLGRKPIPWLNGLKNHLNDIGYSVD</sequence>
<evidence type="ECO:0000259" key="3">
    <source>
        <dbReference type="Pfam" id="PF04321"/>
    </source>
</evidence>
<evidence type="ECO:0000256" key="1">
    <source>
        <dbReference type="ARBA" id="ARBA00010944"/>
    </source>
</evidence>
<evidence type="ECO:0000313" key="4">
    <source>
        <dbReference type="EMBL" id="NMC62595.1"/>
    </source>
</evidence>
<comment type="pathway">
    <text evidence="2">Carbohydrate biosynthesis; dTDP-L-rhamnose biosynthesis.</text>
</comment>
<dbReference type="PANTHER" id="PTHR10491:SF4">
    <property type="entry name" value="METHIONINE ADENOSYLTRANSFERASE 2 SUBUNIT BETA"/>
    <property type="match status" value="1"/>
</dbReference>
<dbReference type="EC" id="1.1.1.133" evidence="2"/>
<keyword evidence="2 4" id="KW-0560">Oxidoreductase</keyword>
<dbReference type="EMBL" id="JAAZON010000230">
    <property type="protein sequence ID" value="NMC62595.1"/>
    <property type="molecule type" value="Genomic_DNA"/>
</dbReference>
<dbReference type="UniPathway" id="UPA00124"/>
<dbReference type="Proteomes" id="UP000524246">
    <property type="component" value="Unassembled WGS sequence"/>
</dbReference>
<dbReference type="InterPro" id="IPR005913">
    <property type="entry name" value="dTDP_dehydrorham_reduct"/>
</dbReference>
<dbReference type="GO" id="GO:0008831">
    <property type="term" value="F:dTDP-4-dehydrorhamnose reductase activity"/>
    <property type="evidence" value="ECO:0007669"/>
    <property type="project" value="UniProtKB-EC"/>
</dbReference>
<dbReference type="Pfam" id="PF04321">
    <property type="entry name" value="RmlD_sub_bind"/>
    <property type="match status" value="1"/>
</dbReference>
<dbReference type="Gene3D" id="3.40.50.720">
    <property type="entry name" value="NAD(P)-binding Rossmann-like Domain"/>
    <property type="match status" value="1"/>
</dbReference>
<dbReference type="NCBIfam" id="TIGR01214">
    <property type="entry name" value="rmlD"/>
    <property type="match status" value="1"/>
</dbReference>
<dbReference type="GO" id="GO:0005829">
    <property type="term" value="C:cytosol"/>
    <property type="evidence" value="ECO:0007669"/>
    <property type="project" value="TreeGrafter"/>
</dbReference>
<dbReference type="GO" id="GO:0019305">
    <property type="term" value="P:dTDP-rhamnose biosynthetic process"/>
    <property type="evidence" value="ECO:0007669"/>
    <property type="project" value="UniProtKB-UniPathway"/>
</dbReference>
<accession>A0A7X9IL40</accession>
<protein>
    <recommendedName>
        <fullName evidence="2">dTDP-4-dehydrorhamnose reductase</fullName>
        <ecNumber evidence="2">1.1.1.133</ecNumber>
    </recommendedName>
</protein>
<comment type="function">
    <text evidence="2">Catalyzes the reduction of dTDP-6-deoxy-L-lyxo-4-hexulose to yield dTDP-L-rhamnose.</text>
</comment>
<name>A0A7X9IL40_9DELT</name>